<keyword evidence="2" id="KW-1185">Reference proteome</keyword>
<dbReference type="EMBL" id="LBMM01026567">
    <property type="protein sequence ID" value="KMQ82302.1"/>
    <property type="molecule type" value="Genomic_DNA"/>
</dbReference>
<feature type="non-terminal residue" evidence="1">
    <location>
        <position position="1"/>
    </location>
</feature>
<evidence type="ECO:0000313" key="1">
    <source>
        <dbReference type="EMBL" id="KMQ82302.1"/>
    </source>
</evidence>
<protein>
    <submittedName>
        <fullName evidence="1">Integrase core domain protein</fullName>
    </submittedName>
</protein>
<dbReference type="PANTHER" id="PTHR47331">
    <property type="entry name" value="PHD-TYPE DOMAIN-CONTAINING PROTEIN"/>
    <property type="match status" value="1"/>
</dbReference>
<reference evidence="1 2" key="1">
    <citation type="submission" date="2015-04" db="EMBL/GenBank/DDBJ databases">
        <title>Lasius niger genome sequencing.</title>
        <authorList>
            <person name="Konorov E.A."/>
            <person name="Nikitin M.A."/>
            <person name="Kirill M.V."/>
            <person name="Chang P."/>
        </authorList>
    </citation>
    <scope>NUCLEOTIDE SEQUENCE [LARGE SCALE GENOMIC DNA]</scope>
    <source>
        <tissue evidence="1">Whole</tissue>
    </source>
</reference>
<sequence length="336" mass="39251">LPAKLMIQEAWSNKAEWDAPLPEKIQKDFRTWYGELKYLSELKIPRQVGLGDKKRWSIHVFCDASQKAYATVIYLRSQKEDKVLVQLLGAKCRIAPKKKITIPRLELLACVLGARLANFILKALSISFIPIRYWSDSSTVLAWILRNDQWGTFVGNRIKEICNLTEPQQWSFVPGHLNPADLPSRGCSPQHLVKTRWWEGPDWLRLTEEQWPRFETTPNEDLVMLESRKTAAISLPCTKVSPFMNYERISGFSKIINVICWVKRFILKCKNRNCTFANSLQPEEKQEAEKVLWTLIQREHFADVKDRVDRLLVVKDEYGILRVKTKILDRDDEFDF</sequence>
<dbReference type="AlphaFoldDB" id="A0A0J7JVZ6"/>
<comment type="caution">
    <text evidence="1">The sequence shown here is derived from an EMBL/GenBank/DDBJ whole genome shotgun (WGS) entry which is preliminary data.</text>
</comment>
<dbReference type="STRING" id="67767.A0A0J7JVZ6"/>
<dbReference type="Proteomes" id="UP000036403">
    <property type="component" value="Unassembled WGS sequence"/>
</dbReference>
<dbReference type="InterPro" id="IPR008042">
    <property type="entry name" value="Retrotrans_Pao"/>
</dbReference>
<organism evidence="1 2">
    <name type="scientific">Lasius niger</name>
    <name type="common">Black garden ant</name>
    <dbReference type="NCBI Taxonomy" id="67767"/>
    <lineage>
        <taxon>Eukaryota</taxon>
        <taxon>Metazoa</taxon>
        <taxon>Ecdysozoa</taxon>
        <taxon>Arthropoda</taxon>
        <taxon>Hexapoda</taxon>
        <taxon>Insecta</taxon>
        <taxon>Pterygota</taxon>
        <taxon>Neoptera</taxon>
        <taxon>Endopterygota</taxon>
        <taxon>Hymenoptera</taxon>
        <taxon>Apocrita</taxon>
        <taxon>Aculeata</taxon>
        <taxon>Formicoidea</taxon>
        <taxon>Formicidae</taxon>
        <taxon>Formicinae</taxon>
        <taxon>Lasius</taxon>
        <taxon>Lasius</taxon>
    </lineage>
</organism>
<feature type="non-terminal residue" evidence="1">
    <location>
        <position position="336"/>
    </location>
</feature>
<dbReference type="OrthoDB" id="7554249at2759"/>
<gene>
    <name evidence="1" type="ORF">RF55_23456</name>
</gene>
<evidence type="ECO:0000313" key="2">
    <source>
        <dbReference type="Proteomes" id="UP000036403"/>
    </source>
</evidence>
<dbReference type="Pfam" id="PF05380">
    <property type="entry name" value="Peptidase_A17"/>
    <property type="match status" value="1"/>
</dbReference>
<name>A0A0J7JVZ6_LASNI</name>
<dbReference type="PaxDb" id="67767-A0A0J7JVZ6"/>
<accession>A0A0J7JVZ6</accession>
<proteinExistence type="predicted"/>